<sequence length="62" mass="6682">MNRFPVLGKSCYGSLMDTLRFTSAAHLSHSPSLLMDCCPSVAAGDSLVETNRLALIDASRPR</sequence>
<dbReference type="VEuPathDB" id="FungiDB:ASPTUDRAFT_46903"/>
<evidence type="ECO:0000313" key="2">
    <source>
        <dbReference type="Proteomes" id="UP000184304"/>
    </source>
</evidence>
<organism evidence="1 2">
    <name type="scientific">Aspergillus tubingensis (strain CBS 134.48)</name>
    <dbReference type="NCBI Taxonomy" id="767770"/>
    <lineage>
        <taxon>Eukaryota</taxon>
        <taxon>Fungi</taxon>
        <taxon>Dikarya</taxon>
        <taxon>Ascomycota</taxon>
        <taxon>Pezizomycotina</taxon>
        <taxon>Eurotiomycetes</taxon>
        <taxon>Eurotiomycetidae</taxon>
        <taxon>Eurotiales</taxon>
        <taxon>Aspergillaceae</taxon>
        <taxon>Aspergillus</taxon>
        <taxon>Aspergillus subgen. Circumdati</taxon>
    </lineage>
</organism>
<name>A0A1L9MWU7_ASPTC</name>
<evidence type="ECO:0000313" key="1">
    <source>
        <dbReference type="EMBL" id="OJI81491.1"/>
    </source>
</evidence>
<proteinExistence type="predicted"/>
<gene>
    <name evidence="1" type="ORF">ASPTUDRAFT_46903</name>
</gene>
<dbReference type="EMBL" id="KV878206">
    <property type="protein sequence ID" value="OJI81491.1"/>
    <property type="molecule type" value="Genomic_DNA"/>
</dbReference>
<reference evidence="2" key="1">
    <citation type="journal article" date="2017" name="Genome Biol.">
        <title>Comparative genomics reveals high biological diversity and specific adaptations in the industrially and medically important fungal genus Aspergillus.</title>
        <authorList>
            <person name="de Vries R.P."/>
            <person name="Riley R."/>
            <person name="Wiebenga A."/>
            <person name="Aguilar-Osorio G."/>
            <person name="Amillis S."/>
            <person name="Uchima C.A."/>
            <person name="Anderluh G."/>
            <person name="Asadollahi M."/>
            <person name="Askin M."/>
            <person name="Barry K."/>
            <person name="Battaglia E."/>
            <person name="Bayram O."/>
            <person name="Benocci T."/>
            <person name="Braus-Stromeyer S.A."/>
            <person name="Caldana C."/>
            <person name="Canovas D."/>
            <person name="Cerqueira G.C."/>
            <person name="Chen F."/>
            <person name="Chen W."/>
            <person name="Choi C."/>
            <person name="Clum A."/>
            <person name="Dos Santos R.A."/>
            <person name="Damasio A.R."/>
            <person name="Diallinas G."/>
            <person name="Emri T."/>
            <person name="Fekete E."/>
            <person name="Flipphi M."/>
            <person name="Freyberg S."/>
            <person name="Gallo A."/>
            <person name="Gournas C."/>
            <person name="Habgood R."/>
            <person name="Hainaut M."/>
            <person name="Harispe M.L."/>
            <person name="Henrissat B."/>
            <person name="Hilden K.S."/>
            <person name="Hope R."/>
            <person name="Hossain A."/>
            <person name="Karabika E."/>
            <person name="Karaffa L."/>
            <person name="Karanyi Z."/>
            <person name="Krasevec N."/>
            <person name="Kuo A."/>
            <person name="Kusch H."/>
            <person name="LaButti K."/>
            <person name="Lagendijk E.L."/>
            <person name="Lapidus A."/>
            <person name="Levasseur A."/>
            <person name="Lindquist E."/>
            <person name="Lipzen A."/>
            <person name="Logrieco A.F."/>
            <person name="MacCabe A."/>
            <person name="Maekelae M.R."/>
            <person name="Malavazi I."/>
            <person name="Melin P."/>
            <person name="Meyer V."/>
            <person name="Mielnichuk N."/>
            <person name="Miskei M."/>
            <person name="Molnar A.P."/>
            <person name="Mule G."/>
            <person name="Ngan C.Y."/>
            <person name="Orejas M."/>
            <person name="Orosz E."/>
            <person name="Ouedraogo J.P."/>
            <person name="Overkamp K.M."/>
            <person name="Park H.-S."/>
            <person name="Perrone G."/>
            <person name="Piumi F."/>
            <person name="Punt P.J."/>
            <person name="Ram A.F."/>
            <person name="Ramon A."/>
            <person name="Rauscher S."/>
            <person name="Record E."/>
            <person name="Riano-Pachon D.M."/>
            <person name="Robert V."/>
            <person name="Roehrig J."/>
            <person name="Ruller R."/>
            <person name="Salamov A."/>
            <person name="Salih N.S."/>
            <person name="Samson R.A."/>
            <person name="Sandor E."/>
            <person name="Sanguinetti M."/>
            <person name="Schuetze T."/>
            <person name="Sepcic K."/>
            <person name="Shelest E."/>
            <person name="Sherlock G."/>
            <person name="Sophianopoulou V."/>
            <person name="Squina F.M."/>
            <person name="Sun H."/>
            <person name="Susca A."/>
            <person name="Todd R.B."/>
            <person name="Tsang A."/>
            <person name="Unkles S.E."/>
            <person name="van de Wiele N."/>
            <person name="van Rossen-Uffink D."/>
            <person name="Oliveira J.V."/>
            <person name="Vesth T.C."/>
            <person name="Visser J."/>
            <person name="Yu J.-H."/>
            <person name="Zhou M."/>
            <person name="Andersen M.R."/>
            <person name="Archer D.B."/>
            <person name="Baker S.E."/>
            <person name="Benoit I."/>
            <person name="Brakhage A.A."/>
            <person name="Braus G.H."/>
            <person name="Fischer R."/>
            <person name="Frisvad J.C."/>
            <person name="Goldman G.H."/>
            <person name="Houbraken J."/>
            <person name="Oakley B."/>
            <person name="Pocsi I."/>
            <person name="Scazzocchio C."/>
            <person name="Seiboth B."/>
            <person name="vanKuyk P.A."/>
            <person name="Wortman J."/>
            <person name="Dyer P.S."/>
            <person name="Grigoriev I.V."/>
        </authorList>
    </citation>
    <scope>NUCLEOTIDE SEQUENCE [LARGE SCALE GENOMIC DNA]</scope>
    <source>
        <strain evidence="2">CBS 134.48</strain>
    </source>
</reference>
<dbReference type="AlphaFoldDB" id="A0A1L9MWU7"/>
<accession>A0A1L9MWU7</accession>
<keyword evidence="2" id="KW-1185">Reference proteome</keyword>
<protein>
    <submittedName>
        <fullName evidence="1">Uncharacterized protein</fullName>
    </submittedName>
</protein>
<dbReference type="Proteomes" id="UP000184304">
    <property type="component" value="Unassembled WGS sequence"/>
</dbReference>